<protein>
    <submittedName>
        <fullName evidence="1">Uncharacterized protein</fullName>
    </submittedName>
</protein>
<sequence>MPVATPVQIWFGTRAVDFTGAVSGTGQQVDSIASNDDFATRLLSGGTYDYTGSEWQQLLAFYGTATQQAALGINLANGVDTGDLNAVNTTGDLRVGSGVLAQNLADLIGGGRIGDISNLNQANDITAISGYGRTGTTAVGNALFDNLVPGQTGGAFVTFSNDLGFGLINRSGWDIGGNATRLNDGDSVNFNVAGPTSDKMLVSAAFTVRVLNGGSAEVFLDSDGRTIKYASGAFSQDGSAGELSLGVLADGAKVAIDYDLQTITINNIAFNGPGQAAFFSQFVINGMDDVTFGSKVVNASGTGTTATVGWSVDDLVLGTVTKVTPPPTPGLGVLSFDWFDSNAPFLDPAPSTLLDKRFYAYFDANGNNKIDAPTETATAQNMGQMRTGNAATDDPGDPGDDNPIQGAGTVKWLEMYALGAKNPAMANGQPIPSGYQYGEHIGGDVTKTIADSSGARFELSVNSARNPAEITPDGTDGGPLDVDPGQTGTLRDLGPGFINNGEILGFSLVKNAVGAASFASQAVITYGKGVDLTPGSDADIIVRLYNNSTLIETITKNIVNTVDAAGSYESDTFTVADNLLQTFNRIEIEAAGSMNGIVAADAGAKFVITDLDFFLV</sequence>
<evidence type="ECO:0000313" key="2">
    <source>
        <dbReference type="Proteomes" id="UP000697995"/>
    </source>
</evidence>
<proteinExistence type="predicted"/>
<dbReference type="EMBL" id="NRSG01000021">
    <property type="protein sequence ID" value="MBK1657560.1"/>
    <property type="molecule type" value="Genomic_DNA"/>
</dbReference>
<name>A0ABS1CTB1_9PROT</name>
<gene>
    <name evidence="1" type="ORF">CKO45_04870</name>
</gene>
<dbReference type="Proteomes" id="UP000697995">
    <property type="component" value="Unassembled WGS sequence"/>
</dbReference>
<keyword evidence="2" id="KW-1185">Reference proteome</keyword>
<evidence type="ECO:0000313" key="1">
    <source>
        <dbReference type="EMBL" id="MBK1657560.1"/>
    </source>
</evidence>
<organism evidence="1 2">
    <name type="scientific">Paracraurococcus ruber</name>
    <dbReference type="NCBI Taxonomy" id="77675"/>
    <lineage>
        <taxon>Bacteria</taxon>
        <taxon>Pseudomonadati</taxon>
        <taxon>Pseudomonadota</taxon>
        <taxon>Alphaproteobacteria</taxon>
        <taxon>Acetobacterales</taxon>
        <taxon>Roseomonadaceae</taxon>
        <taxon>Paracraurococcus</taxon>
    </lineage>
</organism>
<dbReference type="RefSeq" id="WP_133219206.1">
    <property type="nucleotide sequence ID" value="NZ_NRSG01000021.1"/>
</dbReference>
<comment type="caution">
    <text evidence="1">The sequence shown here is derived from an EMBL/GenBank/DDBJ whole genome shotgun (WGS) entry which is preliminary data.</text>
</comment>
<reference evidence="1 2" key="1">
    <citation type="journal article" date="2020" name="Microorganisms">
        <title>Osmotic Adaptation and Compatible Solute Biosynthesis of Phototrophic Bacteria as Revealed from Genome Analyses.</title>
        <authorList>
            <person name="Imhoff J.F."/>
            <person name="Rahn T."/>
            <person name="Kunzel S."/>
            <person name="Keller A."/>
            <person name="Neulinger S.C."/>
        </authorList>
    </citation>
    <scope>NUCLEOTIDE SEQUENCE [LARGE SCALE GENOMIC DNA]</scope>
    <source>
        <strain evidence="1 2">DSM 15382</strain>
    </source>
</reference>
<accession>A0ABS1CTB1</accession>